<evidence type="ECO:0000256" key="5">
    <source>
        <dbReference type="ARBA" id="ARBA00022832"/>
    </source>
</evidence>
<reference evidence="11" key="1">
    <citation type="submission" date="2021-02" db="EMBL/GenBank/DDBJ databases">
        <authorList>
            <person name="Nowell W R."/>
        </authorList>
    </citation>
    <scope>NUCLEOTIDE SEQUENCE</scope>
</reference>
<evidence type="ECO:0000256" key="3">
    <source>
        <dbReference type="ARBA" id="ARBA00022679"/>
    </source>
</evidence>
<evidence type="ECO:0000313" key="13">
    <source>
        <dbReference type="Proteomes" id="UP000663828"/>
    </source>
</evidence>
<evidence type="ECO:0000256" key="1">
    <source>
        <dbReference type="ARBA" id="ARBA00004141"/>
    </source>
</evidence>
<dbReference type="GO" id="GO:0005789">
    <property type="term" value="C:endoplasmic reticulum membrane"/>
    <property type="evidence" value="ECO:0007669"/>
    <property type="project" value="TreeGrafter"/>
</dbReference>
<evidence type="ECO:0000256" key="8">
    <source>
        <dbReference type="ARBA" id="ARBA00023136"/>
    </source>
</evidence>
<dbReference type="OrthoDB" id="10259681at2759"/>
<feature type="transmembrane region" description="Helical" evidence="10">
    <location>
        <begin position="76"/>
        <end position="96"/>
    </location>
</feature>
<feature type="transmembrane region" description="Helical" evidence="10">
    <location>
        <begin position="46"/>
        <end position="64"/>
    </location>
</feature>
<dbReference type="Proteomes" id="UP000663852">
    <property type="component" value="Unassembled WGS sequence"/>
</dbReference>
<evidence type="ECO:0000256" key="9">
    <source>
        <dbReference type="ARBA" id="ARBA00023160"/>
    </source>
</evidence>
<feature type="transmembrane region" description="Helical" evidence="10">
    <location>
        <begin position="209"/>
        <end position="233"/>
    </location>
</feature>
<comment type="caution">
    <text evidence="11">The sequence shown here is derived from an EMBL/GenBank/DDBJ whole genome shotgun (WGS) entry which is preliminary data.</text>
</comment>
<evidence type="ECO:0000313" key="11">
    <source>
        <dbReference type="EMBL" id="CAF0886582.1"/>
    </source>
</evidence>
<keyword evidence="6 10" id="KW-1133">Transmembrane helix</keyword>
<dbReference type="InterPro" id="IPR030457">
    <property type="entry name" value="ELO_CS"/>
</dbReference>
<keyword evidence="5 10" id="KW-0276">Fatty acid metabolism</keyword>
<dbReference type="GO" id="GO:0042761">
    <property type="term" value="P:very long-chain fatty acid biosynthetic process"/>
    <property type="evidence" value="ECO:0007669"/>
    <property type="project" value="TreeGrafter"/>
</dbReference>
<dbReference type="Proteomes" id="UP000663828">
    <property type="component" value="Unassembled WGS sequence"/>
</dbReference>
<dbReference type="GO" id="GO:0034625">
    <property type="term" value="P:fatty acid elongation, monounsaturated fatty acid"/>
    <property type="evidence" value="ECO:0007669"/>
    <property type="project" value="TreeGrafter"/>
</dbReference>
<comment type="caution">
    <text evidence="10">Lacks conserved residue(s) required for the propagation of feature annotation.</text>
</comment>
<dbReference type="GO" id="GO:0034626">
    <property type="term" value="P:fatty acid elongation, polyunsaturated fatty acid"/>
    <property type="evidence" value="ECO:0007669"/>
    <property type="project" value="TreeGrafter"/>
</dbReference>
<evidence type="ECO:0000256" key="6">
    <source>
        <dbReference type="ARBA" id="ARBA00022989"/>
    </source>
</evidence>
<dbReference type="GO" id="GO:0019367">
    <property type="term" value="P:fatty acid elongation, saturated fatty acid"/>
    <property type="evidence" value="ECO:0007669"/>
    <property type="project" value="TreeGrafter"/>
</dbReference>
<accession>A0A813YM23</accession>
<protein>
    <recommendedName>
        <fullName evidence="10">Elongation of very long chain fatty acids protein</fullName>
        <ecNumber evidence="10">2.3.1.199</ecNumber>
    </recommendedName>
    <alternativeName>
        <fullName evidence="10">Very-long-chain 3-oxoacyl-CoA synthase</fullName>
    </alternativeName>
</protein>
<feature type="transmembrane region" description="Helical" evidence="10">
    <location>
        <begin position="153"/>
        <end position="172"/>
    </location>
</feature>
<comment type="subcellular location">
    <subcellularLocation>
        <location evidence="1">Membrane</location>
        <topology evidence="1">Multi-pass membrane protein</topology>
    </subcellularLocation>
</comment>
<evidence type="ECO:0000256" key="10">
    <source>
        <dbReference type="RuleBase" id="RU361115"/>
    </source>
</evidence>
<dbReference type="EMBL" id="CAJNOJ010000030">
    <property type="protein sequence ID" value="CAF0886582.1"/>
    <property type="molecule type" value="Genomic_DNA"/>
</dbReference>
<feature type="transmembrane region" description="Helical" evidence="10">
    <location>
        <begin position="325"/>
        <end position="342"/>
    </location>
</feature>
<dbReference type="PROSITE" id="PS01188">
    <property type="entry name" value="ELO"/>
    <property type="match status" value="1"/>
</dbReference>
<dbReference type="GO" id="GO:0030148">
    <property type="term" value="P:sphingolipid biosynthetic process"/>
    <property type="evidence" value="ECO:0007669"/>
    <property type="project" value="TreeGrafter"/>
</dbReference>
<dbReference type="PANTHER" id="PTHR11157">
    <property type="entry name" value="FATTY ACID ACYL TRANSFERASE-RELATED"/>
    <property type="match status" value="1"/>
</dbReference>
<organism evidence="11 14">
    <name type="scientific">Adineta ricciae</name>
    <name type="common">Rotifer</name>
    <dbReference type="NCBI Taxonomy" id="249248"/>
    <lineage>
        <taxon>Eukaryota</taxon>
        <taxon>Metazoa</taxon>
        <taxon>Spiralia</taxon>
        <taxon>Gnathifera</taxon>
        <taxon>Rotifera</taxon>
        <taxon>Eurotatoria</taxon>
        <taxon>Bdelloidea</taxon>
        <taxon>Adinetida</taxon>
        <taxon>Adinetidae</taxon>
        <taxon>Adineta</taxon>
    </lineage>
</organism>
<dbReference type="GO" id="GO:0009922">
    <property type="term" value="F:fatty acid elongase activity"/>
    <property type="evidence" value="ECO:0007669"/>
    <property type="project" value="UniProtKB-EC"/>
</dbReference>
<dbReference type="Pfam" id="PF01151">
    <property type="entry name" value="ELO"/>
    <property type="match status" value="1"/>
</dbReference>
<name>A0A813YM23_ADIRI</name>
<evidence type="ECO:0000256" key="7">
    <source>
        <dbReference type="ARBA" id="ARBA00023098"/>
    </source>
</evidence>
<gene>
    <name evidence="11" type="ORF">EDS130_LOCUS9058</name>
    <name evidence="12" type="ORF">XAT740_LOCUS46628</name>
</gene>
<evidence type="ECO:0000313" key="12">
    <source>
        <dbReference type="EMBL" id="CAF1591539.1"/>
    </source>
</evidence>
<feature type="transmembrane region" description="Helical" evidence="10">
    <location>
        <begin position="300"/>
        <end position="319"/>
    </location>
</feature>
<evidence type="ECO:0000313" key="14">
    <source>
        <dbReference type="Proteomes" id="UP000663852"/>
    </source>
</evidence>
<dbReference type="PANTHER" id="PTHR11157:SF17">
    <property type="entry name" value="ELONGATION OF VERY LONG CHAIN FATTY ACIDS PROTEIN 6"/>
    <property type="match status" value="1"/>
</dbReference>
<keyword evidence="3 10" id="KW-0808">Transferase</keyword>
<keyword evidence="2 10" id="KW-0444">Lipid biosynthesis</keyword>
<feature type="transmembrane region" description="Helical" evidence="10">
    <location>
        <begin position="178"/>
        <end position="197"/>
    </location>
</feature>
<feature type="transmembrane region" description="Helical" evidence="10">
    <location>
        <begin position="253"/>
        <end position="272"/>
    </location>
</feature>
<evidence type="ECO:0000256" key="4">
    <source>
        <dbReference type="ARBA" id="ARBA00022692"/>
    </source>
</evidence>
<dbReference type="AlphaFoldDB" id="A0A813YM23"/>
<comment type="similarity">
    <text evidence="10">Belongs to the ELO family.</text>
</comment>
<sequence length="366" mass="43328">MDTFGLRVKPWIQDIDGLYHPLVFDFERSFGNKTFANSIGDWMNQWWSSSIVLAIVYIALVFYGQEWMKTRERFELRRPLILWNAFLALFSAFGMIRCVPEMLYNLNKEGLEYTICNRDNIYGITGFWITVFCWSKLPELIDTLFIVLRKQKLIFLHWFHHATVMIYAWYSYHNWTASGRWFVFMNYTVHAMMYSYYAFRAMKYRIPKWMQISITICQLLQMAVGCFVNYQAYTYKQQGHACDVTYSNIGWSFAMYAVYFGLFLHFFCLAYFPKKKATGKVENRTIGEQKTVHKESTVDFLGQIIPIGLLMVSLVYNILYPVSSILKYMSWFIYTVILVLYVRSRANSKENSSSSPFSFLLSKKSQ</sequence>
<dbReference type="InterPro" id="IPR002076">
    <property type="entry name" value="ELO_fam"/>
</dbReference>
<keyword evidence="4 10" id="KW-0812">Transmembrane</keyword>
<keyword evidence="8 10" id="KW-0472">Membrane</keyword>
<keyword evidence="13" id="KW-1185">Reference proteome</keyword>
<evidence type="ECO:0000256" key="2">
    <source>
        <dbReference type="ARBA" id="ARBA00022516"/>
    </source>
</evidence>
<dbReference type="EMBL" id="CAJNOR010006302">
    <property type="protein sequence ID" value="CAF1591539.1"/>
    <property type="molecule type" value="Genomic_DNA"/>
</dbReference>
<dbReference type="EC" id="2.3.1.199" evidence="10"/>
<feature type="transmembrane region" description="Helical" evidence="10">
    <location>
        <begin position="121"/>
        <end position="141"/>
    </location>
</feature>
<keyword evidence="7 10" id="KW-0443">Lipid metabolism</keyword>
<comment type="catalytic activity">
    <reaction evidence="10">
        <text>a very-long-chain acyl-CoA + malonyl-CoA + H(+) = a very-long-chain 3-oxoacyl-CoA + CO2 + CoA</text>
        <dbReference type="Rhea" id="RHEA:32727"/>
        <dbReference type="ChEBI" id="CHEBI:15378"/>
        <dbReference type="ChEBI" id="CHEBI:16526"/>
        <dbReference type="ChEBI" id="CHEBI:57287"/>
        <dbReference type="ChEBI" id="CHEBI:57384"/>
        <dbReference type="ChEBI" id="CHEBI:90725"/>
        <dbReference type="ChEBI" id="CHEBI:90736"/>
        <dbReference type="EC" id="2.3.1.199"/>
    </reaction>
</comment>
<keyword evidence="9 10" id="KW-0275">Fatty acid biosynthesis</keyword>
<proteinExistence type="inferred from homology"/>